<dbReference type="EMBL" id="RZUI01000002">
    <property type="protein sequence ID" value="KAA8831655.1"/>
    <property type="molecule type" value="Genomic_DNA"/>
</dbReference>
<evidence type="ECO:0000313" key="1">
    <source>
        <dbReference type="EMBL" id="KAA8831655.1"/>
    </source>
</evidence>
<organism evidence="1 2">
    <name type="scientific">Bifidobacterium tissieri</name>
    <dbReference type="NCBI Taxonomy" id="1630162"/>
    <lineage>
        <taxon>Bacteria</taxon>
        <taxon>Bacillati</taxon>
        <taxon>Actinomycetota</taxon>
        <taxon>Actinomycetes</taxon>
        <taxon>Bifidobacteriales</taxon>
        <taxon>Bifidobacteriaceae</taxon>
        <taxon>Bifidobacterium</taxon>
    </lineage>
</organism>
<accession>A0A5M9ZVW2</accession>
<dbReference type="RefSeq" id="WP_150380828.1">
    <property type="nucleotide sequence ID" value="NZ_RZUI01000002.1"/>
</dbReference>
<evidence type="ECO:0000313" key="2">
    <source>
        <dbReference type="Proteomes" id="UP000412028"/>
    </source>
</evidence>
<protein>
    <submittedName>
        <fullName evidence="1">Uncharacterized protein</fullName>
    </submittedName>
</protein>
<comment type="caution">
    <text evidence="1">The sequence shown here is derived from an EMBL/GenBank/DDBJ whole genome shotgun (WGS) entry which is preliminary data.</text>
</comment>
<name>A0A5M9ZVW2_9BIFI</name>
<dbReference type="Proteomes" id="UP000412028">
    <property type="component" value="Unassembled WGS sequence"/>
</dbReference>
<proteinExistence type="predicted"/>
<dbReference type="AlphaFoldDB" id="A0A5M9ZVW2"/>
<dbReference type="OrthoDB" id="3229928at2"/>
<gene>
    <name evidence="1" type="ORF">EMO89_02720</name>
</gene>
<sequence length="296" mass="32942">MALNEIDYVSGTTGEVFDLEGDIMLGAALGLRSRDWAYSLGSRDIYSQVRKAREVTLSLYLYRMTDVLDRFMVATDADVRLSKPGWLRVYSEQPTPAHPSSGRDYNMWRQRAYIVKSESQSHYRSADPTVDLTVVLADGVWLHPVENLYRKRGSGSTSAYLDYPYDYPYDYAGMQDIAQVTNPDPSPAPVSITFYGPCTDPYVTVAGNTYQLNGVTVPAGSRVEVDGTGEPKSIVMISENGDRTDLFDKGVRGTGLDSGTYIFQPLPSGTHTISWSGGFDFTFWVNLQRSEPPWIS</sequence>
<reference evidence="1 2" key="1">
    <citation type="journal article" date="2019" name="Syst. Appl. Microbiol.">
        <title>Characterization of Bifidobacterium species in feaces of the Egyptian fruit bat: Description of B. vespertilionis sp. nov. and B. rousetti sp. nov.</title>
        <authorList>
            <person name="Modesto M."/>
            <person name="Satti M."/>
            <person name="Watanabe K."/>
            <person name="Puglisi E."/>
            <person name="Morelli L."/>
            <person name="Huang C.-H."/>
            <person name="Liou J.-S."/>
            <person name="Miyashita M."/>
            <person name="Tamura T."/>
            <person name="Saito S."/>
            <person name="Mori K."/>
            <person name="Huang L."/>
            <person name="Sciavilla P."/>
            <person name="Sandri C."/>
            <person name="Spiezio C."/>
            <person name="Vitali F."/>
            <person name="Cavalieri D."/>
            <person name="Perpetuini G."/>
            <person name="Tofalo R."/>
            <person name="Bonetti A."/>
            <person name="Arita M."/>
            <person name="Mattarelli P."/>
        </authorList>
    </citation>
    <scope>NUCLEOTIDE SEQUENCE [LARGE SCALE GENOMIC DNA]</scope>
    <source>
        <strain evidence="1 2">RST7</strain>
    </source>
</reference>